<reference evidence="1 2" key="1">
    <citation type="submission" date="2019-07" db="EMBL/GenBank/DDBJ databases">
        <title>Genomics analysis of Aphanomyces spp. identifies a new class of oomycete effector associated with host adaptation.</title>
        <authorList>
            <person name="Gaulin E."/>
        </authorList>
    </citation>
    <scope>NUCLEOTIDE SEQUENCE [LARGE SCALE GENOMIC DNA]</scope>
    <source>
        <strain evidence="1 2">ATCC 201684</strain>
    </source>
</reference>
<accession>A0A6G0XBR9</accession>
<dbReference type="EMBL" id="VJMJ01000084">
    <property type="protein sequence ID" value="KAF0737561.1"/>
    <property type="molecule type" value="Genomic_DNA"/>
</dbReference>
<dbReference type="VEuPathDB" id="FungiDB:AeMF1_015115"/>
<gene>
    <name evidence="1" type="ORF">Ae201684_006716</name>
</gene>
<dbReference type="Proteomes" id="UP000481153">
    <property type="component" value="Unassembled WGS sequence"/>
</dbReference>
<dbReference type="AlphaFoldDB" id="A0A6G0XBR9"/>
<protein>
    <submittedName>
        <fullName evidence="1">Uncharacterized protein</fullName>
    </submittedName>
</protein>
<evidence type="ECO:0000313" key="2">
    <source>
        <dbReference type="Proteomes" id="UP000481153"/>
    </source>
</evidence>
<organism evidence="1 2">
    <name type="scientific">Aphanomyces euteiches</name>
    <dbReference type="NCBI Taxonomy" id="100861"/>
    <lineage>
        <taxon>Eukaryota</taxon>
        <taxon>Sar</taxon>
        <taxon>Stramenopiles</taxon>
        <taxon>Oomycota</taxon>
        <taxon>Saprolegniomycetes</taxon>
        <taxon>Saprolegniales</taxon>
        <taxon>Verrucalvaceae</taxon>
        <taxon>Aphanomyces</taxon>
    </lineage>
</organism>
<keyword evidence="2" id="KW-1185">Reference proteome</keyword>
<evidence type="ECO:0000313" key="1">
    <source>
        <dbReference type="EMBL" id="KAF0737561.1"/>
    </source>
</evidence>
<comment type="caution">
    <text evidence="1">The sequence shown here is derived from an EMBL/GenBank/DDBJ whole genome shotgun (WGS) entry which is preliminary data.</text>
</comment>
<sequence>MQTPNLHNSNDHVLHVDLPFPTLENATSTNTETNAPSKTATIKSSSTTYAFVMVASDCVKRRDANSMLEVESGVFRYGGIAHKRYCSEPGCGKQAHANKKCIAHGGGRRCQVSGCTLLSRVGGYCQYHTVDPAMENTETIDQLILDLVIDSTSCTLDWEGLGMDLLALTSLGNDSTMVSPLVL</sequence>
<name>A0A6G0XBR9_9STRA</name>
<proteinExistence type="predicted"/>